<evidence type="ECO:0000256" key="1">
    <source>
        <dbReference type="ARBA" id="ARBA00004141"/>
    </source>
</evidence>
<evidence type="ECO:0000256" key="3">
    <source>
        <dbReference type="ARBA" id="ARBA00022989"/>
    </source>
</evidence>
<feature type="transmembrane region" description="Helical" evidence="5">
    <location>
        <begin position="415"/>
        <end position="435"/>
    </location>
</feature>
<accession>A0A069PE95</accession>
<dbReference type="PANTHER" id="PTHR23508">
    <property type="entry name" value="CARBOXYLIC ACID TRANSPORTER PROTEIN HOMOLOG"/>
    <property type="match status" value="1"/>
</dbReference>
<feature type="domain" description="Major facilitator superfamily (MFS) profile" evidence="6">
    <location>
        <begin position="25"/>
        <end position="439"/>
    </location>
</feature>
<gene>
    <name evidence="7" type="ORF">BG61_36675</name>
</gene>
<feature type="transmembrane region" description="Helical" evidence="5">
    <location>
        <begin position="324"/>
        <end position="343"/>
    </location>
</feature>
<evidence type="ECO:0000313" key="8">
    <source>
        <dbReference type="Proteomes" id="UP000027466"/>
    </source>
</evidence>
<keyword evidence="3 5" id="KW-1133">Transmembrane helix</keyword>
<dbReference type="Pfam" id="PF07690">
    <property type="entry name" value="MFS_1"/>
    <property type="match status" value="1"/>
</dbReference>
<feature type="transmembrane region" description="Helical" evidence="5">
    <location>
        <begin position="300"/>
        <end position="317"/>
    </location>
</feature>
<dbReference type="STRING" id="60547.GCA_000751215_02225"/>
<feature type="transmembrane region" description="Helical" evidence="5">
    <location>
        <begin position="59"/>
        <end position="79"/>
    </location>
</feature>
<feature type="transmembrane region" description="Helical" evidence="5">
    <location>
        <begin position="256"/>
        <end position="280"/>
    </location>
</feature>
<comment type="caution">
    <text evidence="7">The sequence shown here is derived from an EMBL/GenBank/DDBJ whole genome shotgun (WGS) entry which is preliminary data.</text>
</comment>
<evidence type="ECO:0000256" key="2">
    <source>
        <dbReference type="ARBA" id="ARBA00022692"/>
    </source>
</evidence>
<comment type="subcellular location">
    <subcellularLocation>
        <location evidence="1">Membrane</location>
        <topology evidence="1">Multi-pass membrane protein</topology>
    </subcellularLocation>
</comment>
<keyword evidence="2 5" id="KW-0812">Transmembrane</keyword>
<protein>
    <recommendedName>
        <fullName evidence="6">Major facilitator superfamily (MFS) profile domain-containing protein</fullName>
    </recommendedName>
</protein>
<dbReference type="InterPro" id="IPR011701">
    <property type="entry name" value="MFS"/>
</dbReference>
<dbReference type="PROSITE" id="PS50850">
    <property type="entry name" value="MFS"/>
    <property type="match status" value="1"/>
</dbReference>
<reference evidence="7 8" key="1">
    <citation type="submission" date="2014-03" db="EMBL/GenBank/DDBJ databases">
        <title>Draft Genome Sequences of Four Burkholderia Strains.</title>
        <authorList>
            <person name="Liu X.Y."/>
            <person name="Li C.X."/>
            <person name="Xu J.H."/>
        </authorList>
    </citation>
    <scope>NUCLEOTIDE SEQUENCE [LARGE SCALE GENOMIC DNA]</scope>
    <source>
        <strain evidence="7 8">DSM 50014</strain>
    </source>
</reference>
<dbReference type="PANTHER" id="PTHR23508:SF10">
    <property type="entry name" value="CARBOXYLIC ACID TRANSPORTER PROTEIN HOMOLOG"/>
    <property type="match status" value="1"/>
</dbReference>
<organism evidence="7 8">
    <name type="scientific">Caballeronia glathei</name>
    <dbReference type="NCBI Taxonomy" id="60547"/>
    <lineage>
        <taxon>Bacteria</taxon>
        <taxon>Pseudomonadati</taxon>
        <taxon>Pseudomonadota</taxon>
        <taxon>Betaproteobacteria</taxon>
        <taxon>Burkholderiales</taxon>
        <taxon>Burkholderiaceae</taxon>
        <taxon>Caballeronia</taxon>
    </lineage>
</organism>
<proteinExistence type="predicted"/>
<dbReference type="GO" id="GO:0046943">
    <property type="term" value="F:carboxylic acid transmembrane transporter activity"/>
    <property type="evidence" value="ECO:0007669"/>
    <property type="project" value="TreeGrafter"/>
</dbReference>
<dbReference type="Proteomes" id="UP000027466">
    <property type="component" value="Unassembled WGS sequence"/>
</dbReference>
<name>A0A069PE95_9BURK</name>
<sequence length="450" mass="48110">MTPEHTLNVTALIDRSRISRMQYAIFFLGALAFGLDGLDTQIIGYIAPSLLAAFHAPRAVLGELFSSGLVGLLIGSLAIGPFADKFGRKRVIILSVVSFGVFTLISAYSSTIGELVMWRFITGLGLGAAIPNIMALVSDYCPAQRRATVIMLVAAANAAGATLGALLAGQLLPLWGWRAMFYFGGIAPLVLAVFLCFYLQESLSWLIVRKRAPELVKHLAAQIGGSLSGARLIAEGEQGVDYKTFLTRYMREPRNIVNTLAIMVIYFMVMFEMFFMSSWITTVLVENGFPIRSAIHSSSLFQTGGFVGMILIAFFAAGKDITRLFTAMLMAACAAIVATSFTLHGSPPVISAMLFITGFLLVPCLPGGSSIVGRTYPVAIRATAFGAAYAAGRLGSVFGPFFGQKLHELGLSSETIFLASALPCLIAALAVLVVHHNTTRDPSGMLPVVK</sequence>
<evidence type="ECO:0000259" key="6">
    <source>
        <dbReference type="PROSITE" id="PS50850"/>
    </source>
</evidence>
<feature type="transmembrane region" description="Helical" evidence="5">
    <location>
        <begin position="116"/>
        <end position="137"/>
    </location>
</feature>
<dbReference type="InterPro" id="IPR020846">
    <property type="entry name" value="MFS_dom"/>
</dbReference>
<dbReference type="GO" id="GO:0005886">
    <property type="term" value="C:plasma membrane"/>
    <property type="evidence" value="ECO:0007669"/>
    <property type="project" value="TreeGrafter"/>
</dbReference>
<dbReference type="PROSITE" id="PS00216">
    <property type="entry name" value="SUGAR_TRANSPORT_1"/>
    <property type="match status" value="1"/>
</dbReference>
<feature type="transmembrane region" description="Helical" evidence="5">
    <location>
        <begin position="349"/>
        <end position="372"/>
    </location>
</feature>
<dbReference type="Gene3D" id="1.20.1250.20">
    <property type="entry name" value="MFS general substrate transporter like domains"/>
    <property type="match status" value="1"/>
</dbReference>
<dbReference type="InterPro" id="IPR036259">
    <property type="entry name" value="MFS_trans_sf"/>
</dbReference>
<feature type="transmembrane region" description="Helical" evidence="5">
    <location>
        <begin position="23"/>
        <end position="47"/>
    </location>
</feature>
<evidence type="ECO:0000313" key="7">
    <source>
        <dbReference type="EMBL" id="KDR38910.1"/>
    </source>
</evidence>
<keyword evidence="4 5" id="KW-0472">Membrane</keyword>
<feature type="transmembrane region" description="Helical" evidence="5">
    <location>
        <begin position="384"/>
        <end position="403"/>
    </location>
</feature>
<dbReference type="InterPro" id="IPR005829">
    <property type="entry name" value="Sugar_transporter_CS"/>
</dbReference>
<dbReference type="AlphaFoldDB" id="A0A069PE95"/>
<keyword evidence="8" id="KW-1185">Reference proteome</keyword>
<dbReference type="EMBL" id="JFHC01000072">
    <property type="protein sequence ID" value="KDR38910.1"/>
    <property type="molecule type" value="Genomic_DNA"/>
</dbReference>
<dbReference type="RefSeq" id="WP_035929967.1">
    <property type="nucleotide sequence ID" value="NZ_CADFFX010000004.1"/>
</dbReference>
<feature type="transmembrane region" description="Helical" evidence="5">
    <location>
        <begin position="149"/>
        <end position="168"/>
    </location>
</feature>
<evidence type="ECO:0000256" key="4">
    <source>
        <dbReference type="ARBA" id="ARBA00023136"/>
    </source>
</evidence>
<evidence type="ECO:0000256" key="5">
    <source>
        <dbReference type="SAM" id="Phobius"/>
    </source>
</evidence>
<feature type="transmembrane region" description="Helical" evidence="5">
    <location>
        <begin position="91"/>
        <end position="110"/>
    </location>
</feature>
<feature type="transmembrane region" description="Helical" evidence="5">
    <location>
        <begin position="180"/>
        <end position="199"/>
    </location>
</feature>
<dbReference type="SUPFAM" id="SSF103473">
    <property type="entry name" value="MFS general substrate transporter"/>
    <property type="match status" value="1"/>
</dbReference>